<dbReference type="AlphaFoldDB" id="A0AA51ZSH6"/>
<reference evidence="1" key="1">
    <citation type="submission" date="2023-08" db="EMBL/GenBank/DDBJ databases">
        <title>Comparative genomics and taxonomic characterization of three novel marine species of genus Marivirga.</title>
        <authorList>
            <person name="Muhammad N."/>
            <person name="Kim S.-G."/>
        </authorList>
    </citation>
    <scope>NUCLEOTIDE SEQUENCE</scope>
    <source>
        <strain evidence="1">BKB1-2</strain>
    </source>
</reference>
<evidence type="ECO:0000313" key="1">
    <source>
        <dbReference type="EMBL" id="WNB17140.1"/>
    </source>
</evidence>
<accession>A0AA51ZSH6</accession>
<gene>
    <name evidence="1" type="ORF">QYS47_33035</name>
</gene>
<dbReference type="Proteomes" id="UP001232019">
    <property type="component" value="Chromosome"/>
</dbReference>
<sequence length="169" mass="19284">MKNLFIILTALIFITSCELLFDPEPELPPVTEEGNGTFGCKINGEVWLPDDRYLNSGGNILEAFLNRGIDMHIKALYEPKSQSLEFTLRDIFNQDKSIQFYQQETEKSFASVSMEDNCNLKTDSNSGYLEILKIDSINKIVAGTFEFIVFSDCDTVEVTEGRFDLNYYE</sequence>
<protein>
    <recommendedName>
        <fullName evidence="2">Lipoprotein</fullName>
    </recommendedName>
</protein>
<dbReference type="PROSITE" id="PS51257">
    <property type="entry name" value="PROKAR_LIPOPROTEIN"/>
    <property type="match status" value="1"/>
</dbReference>
<dbReference type="EMBL" id="CP129968">
    <property type="protein sequence ID" value="WNB17140.1"/>
    <property type="molecule type" value="Genomic_DNA"/>
</dbReference>
<organism evidence="1">
    <name type="scientific">Marivirga arenosa</name>
    <dbReference type="NCBI Taxonomy" id="3059076"/>
    <lineage>
        <taxon>Bacteria</taxon>
        <taxon>Pseudomonadati</taxon>
        <taxon>Bacteroidota</taxon>
        <taxon>Cytophagia</taxon>
        <taxon>Cytophagales</taxon>
        <taxon>Marivirgaceae</taxon>
        <taxon>Marivirga</taxon>
    </lineage>
</organism>
<dbReference type="KEGG" id="marp:QYS47_33035"/>
<proteinExistence type="predicted"/>
<evidence type="ECO:0008006" key="2">
    <source>
        <dbReference type="Google" id="ProtNLM"/>
    </source>
</evidence>
<name>A0AA51ZSH6_9BACT</name>
<dbReference type="RefSeq" id="WP_322346456.1">
    <property type="nucleotide sequence ID" value="NZ_CP129968.2"/>
</dbReference>